<dbReference type="InterPro" id="IPR015865">
    <property type="entry name" value="Riboflavin_kinase_bac/euk"/>
</dbReference>
<dbReference type="SMART" id="SM00904">
    <property type="entry name" value="Flavokinase"/>
    <property type="match status" value="1"/>
</dbReference>
<dbReference type="Pfam" id="PF01687">
    <property type="entry name" value="Flavokinase"/>
    <property type="match status" value="1"/>
</dbReference>
<organism evidence="9 10">
    <name type="scientific">Candidatus Magasanikbacteria bacterium RIFCSPHIGHO2_01_FULL_33_34</name>
    <dbReference type="NCBI Taxonomy" id="1798671"/>
    <lineage>
        <taxon>Bacteria</taxon>
        <taxon>Candidatus Magasanikiibacteriota</taxon>
    </lineage>
</organism>
<feature type="domain" description="Riboflavin kinase" evidence="8">
    <location>
        <begin position="1"/>
        <end position="117"/>
    </location>
</feature>
<evidence type="ECO:0000256" key="1">
    <source>
        <dbReference type="ARBA" id="ARBA00012105"/>
    </source>
</evidence>
<accession>A0A1F6LKZ5</accession>
<evidence type="ECO:0000256" key="7">
    <source>
        <dbReference type="ARBA" id="ARBA00047880"/>
    </source>
</evidence>
<evidence type="ECO:0000256" key="3">
    <source>
        <dbReference type="ARBA" id="ARBA00022643"/>
    </source>
</evidence>
<dbReference type="EC" id="2.7.1.26" evidence="1"/>
<proteinExistence type="predicted"/>
<dbReference type="Proteomes" id="UP000177067">
    <property type="component" value="Unassembled WGS sequence"/>
</dbReference>
<reference evidence="9 10" key="1">
    <citation type="journal article" date="2016" name="Nat. Commun.">
        <title>Thousands of microbial genomes shed light on interconnected biogeochemical processes in an aquifer system.</title>
        <authorList>
            <person name="Anantharaman K."/>
            <person name="Brown C.T."/>
            <person name="Hug L.A."/>
            <person name="Sharon I."/>
            <person name="Castelle C.J."/>
            <person name="Probst A.J."/>
            <person name="Thomas B.C."/>
            <person name="Singh A."/>
            <person name="Wilkins M.J."/>
            <person name="Karaoz U."/>
            <person name="Brodie E.L."/>
            <person name="Williams K.H."/>
            <person name="Hubbard S.S."/>
            <person name="Banfield J.F."/>
        </authorList>
    </citation>
    <scope>NUCLEOTIDE SEQUENCE [LARGE SCALE GENOMIC DNA]</scope>
</reference>
<dbReference type="SUPFAM" id="SSF82114">
    <property type="entry name" value="Riboflavin kinase-like"/>
    <property type="match status" value="1"/>
</dbReference>
<evidence type="ECO:0000256" key="4">
    <source>
        <dbReference type="ARBA" id="ARBA00022679"/>
    </source>
</evidence>
<evidence type="ECO:0000256" key="2">
    <source>
        <dbReference type="ARBA" id="ARBA00022630"/>
    </source>
</evidence>
<dbReference type="GO" id="GO:0005524">
    <property type="term" value="F:ATP binding"/>
    <property type="evidence" value="ECO:0007669"/>
    <property type="project" value="UniProtKB-KW"/>
</dbReference>
<evidence type="ECO:0000259" key="8">
    <source>
        <dbReference type="SMART" id="SM00904"/>
    </source>
</evidence>
<dbReference type="Gene3D" id="2.40.30.30">
    <property type="entry name" value="Riboflavin kinase-like"/>
    <property type="match status" value="1"/>
</dbReference>
<sequence length="121" mass="13662">MAEYSVSGIVVKGDGLAKNFGYPTANLDISLDKFDLASGVYACIAYLENIQYNAVAIIKRNESKFEVHLIGYDGLDFYMKQVSINLLSKVSDIEKKDGQELIDKIESDMKKVFDYFSRKIQ</sequence>
<dbReference type="GO" id="GO:0009231">
    <property type="term" value="P:riboflavin biosynthetic process"/>
    <property type="evidence" value="ECO:0007669"/>
    <property type="project" value="InterPro"/>
</dbReference>
<evidence type="ECO:0000256" key="6">
    <source>
        <dbReference type="ARBA" id="ARBA00022840"/>
    </source>
</evidence>
<evidence type="ECO:0000313" key="9">
    <source>
        <dbReference type="EMBL" id="OGH60070.1"/>
    </source>
</evidence>
<dbReference type="AlphaFoldDB" id="A0A1F6LKZ5"/>
<evidence type="ECO:0000256" key="5">
    <source>
        <dbReference type="ARBA" id="ARBA00022741"/>
    </source>
</evidence>
<keyword evidence="2" id="KW-0285">Flavoprotein</keyword>
<comment type="caution">
    <text evidence="9">The sequence shown here is derived from an EMBL/GenBank/DDBJ whole genome shotgun (WGS) entry which is preliminary data.</text>
</comment>
<protein>
    <recommendedName>
        <fullName evidence="1">riboflavin kinase</fullName>
        <ecNumber evidence="1">2.7.1.26</ecNumber>
    </recommendedName>
</protein>
<gene>
    <name evidence="9" type="ORF">A2725_00265</name>
</gene>
<dbReference type="EMBL" id="MFPS01000003">
    <property type="protein sequence ID" value="OGH60070.1"/>
    <property type="molecule type" value="Genomic_DNA"/>
</dbReference>
<keyword evidence="4" id="KW-0808">Transferase</keyword>
<evidence type="ECO:0000313" key="10">
    <source>
        <dbReference type="Proteomes" id="UP000177067"/>
    </source>
</evidence>
<dbReference type="GO" id="GO:0008531">
    <property type="term" value="F:riboflavin kinase activity"/>
    <property type="evidence" value="ECO:0007669"/>
    <property type="project" value="UniProtKB-EC"/>
</dbReference>
<keyword evidence="5" id="KW-0547">Nucleotide-binding</keyword>
<name>A0A1F6LKZ5_9BACT</name>
<keyword evidence="3" id="KW-0288">FMN</keyword>
<keyword evidence="6" id="KW-0067">ATP-binding</keyword>
<dbReference type="InterPro" id="IPR023465">
    <property type="entry name" value="Riboflavin_kinase_dom_sf"/>
</dbReference>
<comment type="catalytic activity">
    <reaction evidence="7">
        <text>riboflavin + ATP = FMN + ADP + H(+)</text>
        <dbReference type="Rhea" id="RHEA:14357"/>
        <dbReference type="ChEBI" id="CHEBI:15378"/>
        <dbReference type="ChEBI" id="CHEBI:30616"/>
        <dbReference type="ChEBI" id="CHEBI:57986"/>
        <dbReference type="ChEBI" id="CHEBI:58210"/>
        <dbReference type="ChEBI" id="CHEBI:456216"/>
        <dbReference type="EC" id="2.7.1.26"/>
    </reaction>
</comment>